<dbReference type="SUPFAM" id="SSF46689">
    <property type="entry name" value="Homeodomain-like"/>
    <property type="match status" value="1"/>
</dbReference>
<evidence type="ECO:0000256" key="1">
    <source>
        <dbReference type="ARBA" id="ARBA00023015"/>
    </source>
</evidence>
<dbReference type="InterPro" id="IPR017930">
    <property type="entry name" value="Myb_dom"/>
</dbReference>
<feature type="domain" description="HTH myb-type" evidence="7">
    <location>
        <begin position="74"/>
        <end position="121"/>
    </location>
</feature>
<feature type="domain" description="Myb-like" evidence="5">
    <location>
        <begin position="15"/>
        <end position="66"/>
    </location>
</feature>
<evidence type="ECO:0000259" key="6">
    <source>
        <dbReference type="PROSITE" id="PS51293"/>
    </source>
</evidence>
<dbReference type="GO" id="GO:0042795">
    <property type="term" value="P:snRNA transcription by RNA polymerase II"/>
    <property type="evidence" value="ECO:0007669"/>
    <property type="project" value="TreeGrafter"/>
</dbReference>
<dbReference type="GO" id="GO:0019185">
    <property type="term" value="C:snRNA-activating protein complex"/>
    <property type="evidence" value="ECO:0007669"/>
    <property type="project" value="TreeGrafter"/>
</dbReference>
<evidence type="ECO:0000259" key="5">
    <source>
        <dbReference type="PROSITE" id="PS50090"/>
    </source>
</evidence>
<accession>A0A1J4JVU8</accession>
<dbReference type="InterPro" id="IPR001005">
    <property type="entry name" value="SANT/Myb"/>
</dbReference>
<dbReference type="Proteomes" id="UP000179807">
    <property type="component" value="Unassembled WGS sequence"/>
</dbReference>
<dbReference type="Pfam" id="PF13921">
    <property type="entry name" value="Myb_DNA-bind_6"/>
    <property type="match status" value="1"/>
</dbReference>
<feature type="domain" description="SANT" evidence="6">
    <location>
        <begin position="70"/>
        <end position="121"/>
    </location>
</feature>
<comment type="caution">
    <text evidence="8">The sequence shown here is derived from an EMBL/GenBank/DDBJ whole genome shotgun (WGS) entry which is preliminary data.</text>
</comment>
<organism evidence="8 9">
    <name type="scientific">Tritrichomonas foetus</name>
    <dbReference type="NCBI Taxonomy" id="1144522"/>
    <lineage>
        <taxon>Eukaryota</taxon>
        <taxon>Metamonada</taxon>
        <taxon>Parabasalia</taxon>
        <taxon>Tritrichomonadida</taxon>
        <taxon>Tritrichomonadidae</taxon>
        <taxon>Tritrichomonas</taxon>
    </lineage>
</organism>
<evidence type="ECO:0000313" key="8">
    <source>
        <dbReference type="EMBL" id="OHT01654.1"/>
    </source>
</evidence>
<keyword evidence="2" id="KW-0238">DNA-binding</keyword>
<evidence type="ECO:0000313" key="9">
    <source>
        <dbReference type="Proteomes" id="UP000179807"/>
    </source>
</evidence>
<keyword evidence="9" id="KW-1185">Reference proteome</keyword>
<name>A0A1J4JVU8_9EUKA</name>
<feature type="domain" description="HTH myb-type" evidence="7">
    <location>
        <begin position="15"/>
        <end position="70"/>
    </location>
</feature>
<dbReference type="GeneID" id="94842665"/>
<dbReference type="Gene3D" id="1.10.10.60">
    <property type="entry name" value="Homeodomain-like"/>
    <property type="match status" value="2"/>
</dbReference>
<keyword evidence="1" id="KW-0805">Transcription regulation</keyword>
<feature type="domain" description="Myb-like" evidence="5">
    <location>
        <begin position="67"/>
        <end position="113"/>
    </location>
</feature>
<keyword evidence="3" id="KW-0804">Transcription</keyword>
<dbReference type="PROSITE" id="PS51293">
    <property type="entry name" value="SANT"/>
    <property type="match status" value="1"/>
</dbReference>
<dbReference type="SMART" id="SM00717">
    <property type="entry name" value="SANT"/>
    <property type="match status" value="2"/>
</dbReference>
<protein>
    <submittedName>
        <fullName evidence="8">R2r3-MYB transcription factor</fullName>
    </submittedName>
</protein>
<dbReference type="PANTHER" id="PTHR46621">
    <property type="entry name" value="SNRNA-ACTIVATING PROTEIN COMPLEX SUBUNIT 4"/>
    <property type="match status" value="1"/>
</dbReference>
<dbReference type="CDD" id="cd00167">
    <property type="entry name" value="SANT"/>
    <property type="match status" value="2"/>
</dbReference>
<dbReference type="EMBL" id="MLAK01000902">
    <property type="protein sequence ID" value="OHT01654.1"/>
    <property type="molecule type" value="Genomic_DNA"/>
</dbReference>
<dbReference type="InterPro" id="IPR051575">
    <property type="entry name" value="Myb-like_DNA-bd"/>
</dbReference>
<sequence length="194" mass="22807">MMEEKIYAAASKIVERPIKKSKFTREEDSMLLELVQKYGENSWILVSKHMICRSAKQCRDRYMHTLKKDISDSSWTDNEDILLLSKYAKLGPKWSKISHFFTKKTESQLKNRYWVLSERNKQQIKNRSNGLNSTLTLFHENDSGVMGLNKGFIGSPTACEQNSSSQNQVENDYWEEVYRHFCEVDIFEEIEWAS</sequence>
<dbReference type="GO" id="GO:0042796">
    <property type="term" value="P:snRNA transcription by RNA polymerase III"/>
    <property type="evidence" value="ECO:0007669"/>
    <property type="project" value="TreeGrafter"/>
</dbReference>
<dbReference type="PANTHER" id="PTHR46621:SF1">
    <property type="entry name" value="SNRNA-ACTIVATING PROTEIN COMPLEX SUBUNIT 4"/>
    <property type="match status" value="1"/>
</dbReference>
<dbReference type="GO" id="GO:0000978">
    <property type="term" value="F:RNA polymerase II cis-regulatory region sequence-specific DNA binding"/>
    <property type="evidence" value="ECO:0007669"/>
    <property type="project" value="TreeGrafter"/>
</dbReference>
<evidence type="ECO:0000259" key="7">
    <source>
        <dbReference type="PROSITE" id="PS51294"/>
    </source>
</evidence>
<dbReference type="InterPro" id="IPR009057">
    <property type="entry name" value="Homeodomain-like_sf"/>
</dbReference>
<keyword evidence="4" id="KW-0539">Nucleus</keyword>
<dbReference type="RefSeq" id="XP_068354790.1">
    <property type="nucleotide sequence ID" value="XM_068507961.1"/>
</dbReference>
<dbReference type="InterPro" id="IPR017884">
    <property type="entry name" value="SANT_dom"/>
</dbReference>
<dbReference type="PROSITE" id="PS50090">
    <property type="entry name" value="MYB_LIKE"/>
    <property type="match status" value="2"/>
</dbReference>
<dbReference type="VEuPathDB" id="TrichDB:TRFO_31490"/>
<reference evidence="8" key="1">
    <citation type="submission" date="2016-10" db="EMBL/GenBank/DDBJ databases">
        <authorList>
            <person name="Benchimol M."/>
            <person name="Almeida L.G."/>
            <person name="Vasconcelos A.T."/>
            <person name="Perreira-Neves A."/>
            <person name="Rosa I.A."/>
            <person name="Tasca T."/>
            <person name="Bogo M.R."/>
            <person name="de Souza W."/>
        </authorList>
    </citation>
    <scope>NUCLEOTIDE SEQUENCE [LARGE SCALE GENOMIC DNA]</scope>
    <source>
        <strain evidence="8">K</strain>
    </source>
</reference>
<evidence type="ECO:0000256" key="2">
    <source>
        <dbReference type="ARBA" id="ARBA00023125"/>
    </source>
</evidence>
<dbReference type="OrthoDB" id="2143914at2759"/>
<proteinExistence type="predicted"/>
<evidence type="ECO:0000256" key="3">
    <source>
        <dbReference type="ARBA" id="ARBA00023163"/>
    </source>
</evidence>
<dbReference type="AlphaFoldDB" id="A0A1J4JVU8"/>
<gene>
    <name evidence="8" type="ORF">TRFO_31490</name>
</gene>
<evidence type="ECO:0000256" key="4">
    <source>
        <dbReference type="ARBA" id="ARBA00023242"/>
    </source>
</evidence>
<dbReference type="PROSITE" id="PS51294">
    <property type="entry name" value="HTH_MYB"/>
    <property type="match status" value="2"/>
</dbReference>
<dbReference type="GO" id="GO:0001006">
    <property type="term" value="F:RNA polymerase III type 3 promoter sequence-specific DNA binding"/>
    <property type="evidence" value="ECO:0007669"/>
    <property type="project" value="TreeGrafter"/>
</dbReference>